<keyword evidence="1" id="KW-1133">Transmembrane helix</keyword>
<dbReference type="EMBL" id="VUMT01000017">
    <property type="protein sequence ID" value="MSS64385.1"/>
    <property type="molecule type" value="Genomic_DNA"/>
</dbReference>
<proteinExistence type="predicted"/>
<dbReference type="InterPro" id="IPR058709">
    <property type="entry name" value="BSH_RND-rel"/>
</dbReference>
<organism evidence="3 4">
    <name type="scientific">Velocimicrobium porci</name>
    <dbReference type="NCBI Taxonomy" id="2606634"/>
    <lineage>
        <taxon>Bacteria</taxon>
        <taxon>Bacillati</taxon>
        <taxon>Bacillota</taxon>
        <taxon>Clostridia</taxon>
        <taxon>Lachnospirales</taxon>
        <taxon>Lachnospiraceae</taxon>
        <taxon>Velocimicrobium</taxon>
    </lineage>
</organism>
<evidence type="ECO:0000313" key="3">
    <source>
        <dbReference type="EMBL" id="MSS64385.1"/>
    </source>
</evidence>
<protein>
    <recommendedName>
        <fullName evidence="2">RND related barrel-sandwich hybrid domain-containing protein</fullName>
    </recommendedName>
</protein>
<gene>
    <name evidence="3" type="ORF">FYJ58_10940</name>
</gene>
<keyword evidence="1" id="KW-0472">Membrane</keyword>
<feature type="transmembrane region" description="Helical" evidence="1">
    <location>
        <begin position="21"/>
        <end position="39"/>
    </location>
</feature>
<dbReference type="Pfam" id="PF26018">
    <property type="entry name" value="BSH_RND_rel"/>
    <property type="match status" value="1"/>
</dbReference>
<name>A0A6L5Y012_9FIRM</name>
<dbReference type="Proteomes" id="UP000482209">
    <property type="component" value="Unassembled WGS sequence"/>
</dbReference>
<dbReference type="RefSeq" id="WP_154519776.1">
    <property type="nucleotide sequence ID" value="NZ_VUMT01000017.1"/>
</dbReference>
<reference evidence="3 4" key="1">
    <citation type="submission" date="2019-08" db="EMBL/GenBank/DDBJ databases">
        <title>In-depth cultivation of the pig gut microbiome towards novel bacterial diversity and tailored functional studies.</title>
        <authorList>
            <person name="Wylensek D."/>
            <person name="Hitch T.C.A."/>
            <person name="Clavel T."/>
        </authorList>
    </citation>
    <scope>NUCLEOTIDE SEQUENCE [LARGE SCALE GENOMIC DNA]</scope>
    <source>
        <strain evidence="3 4">WCA-693-APC-MOT-I</strain>
    </source>
</reference>
<keyword evidence="4" id="KW-1185">Reference proteome</keyword>
<comment type="caution">
    <text evidence="3">The sequence shown here is derived from an EMBL/GenBank/DDBJ whole genome shotgun (WGS) entry which is preliminary data.</text>
</comment>
<sequence length="463" mass="53116">MTRRNKKVVKYRKPLHLNVGVVVFLIIFIYIICITGSYFQKDHISIYEVAEKSISDDNTFRGIILRDETIYYAEKAGYVNYYIGEGEKVGKKSTVYSIDESGDIYKQISEQTEETTISTEDTEHIRNSIASFHKNYKNSAYHKVSDFKYEMENAILELNNSNLLTNLSKIKKGKNTKNYFDIVSAQKSGIITYTMDGKEDLKESDITSSLFKESEESRVQLRTNKPITSGSPVYKMINSEKWNIIIPLNEAQYGKLKENETVNIVFKKDDISTTAGFTTFKKEGSYFGKLSLDRYMIRYLNERFLDIEILLTSAEGLKIPTSSILKKKVLLVPLDYLTESNGSRGVVKETYKENGDKEYKFIDAIIYKTDEENNLAYIEASELKSGDKIHNPDSQKNYELSKTGTLEGVYNVNKGYAVFRVIEKIYENKEYVIVSKDTPYGLSNYDHIVLDADTIDELQIIGK</sequence>
<accession>A0A6L5Y012</accession>
<evidence type="ECO:0000313" key="4">
    <source>
        <dbReference type="Proteomes" id="UP000482209"/>
    </source>
</evidence>
<keyword evidence="1" id="KW-0812">Transmembrane</keyword>
<evidence type="ECO:0000259" key="2">
    <source>
        <dbReference type="Pfam" id="PF26018"/>
    </source>
</evidence>
<evidence type="ECO:0000256" key="1">
    <source>
        <dbReference type="SAM" id="Phobius"/>
    </source>
</evidence>
<feature type="domain" description="RND related barrel-sandwich hybrid" evidence="2">
    <location>
        <begin position="68"/>
        <end position="238"/>
    </location>
</feature>
<dbReference type="AlphaFoldDB" id="A0A6L5Y012"/>